<evidence type="ECO:0000256" key="1">
    <source>
        <dbReference type="ARBA" id="ARBA00022729"/>
    </source>
</evidence>
<keyword evidence="4" id="KW-1185">Reference proteome</keyword>
<dbReference type="NCBIfam" id="TIGR02601">
    <property type="entry name" value="autotrns_rpt"/>
    <property type="match status" value="6"/>
</dbReference>
<dbReference type="InterPro" id="IPR011050">
    <property type="entry name" value="Pectin_lyase_fold/virulence"/>
</dbReference>
<dbReference type="Proteomes" id="UP001366503">
    <property type="component" value="Unassembled WGS sequence"/>
</dbReference>
<reference evidence="3 4" key="1">
    <citation type="submission" date="2022-12" db="EMBL/GenBank/DDBJ databases">
        <authorList>
            <person name="Muema E."/>
        </authorList>
    </citation>
    <scope>NUCLEOTIDE SEQUENCE [LARGE SCALE GENOMIC DNA]</scope>
    <source>
        <strain evidence="4">1330</strain>
    </source>
</reference>
<feature type="compositionally biased region" description="Polar residues" evidence="2">
    <location>
        <begin position="38"/>
        <end position="49"/>
    </location>
</feature>
<evidence type="ECO:0000313" key="3">
    <source>
        <dbReference type="EMBL" id="MEI9400682.1"/>
    </source>
</evidence>
<dbReference type="Pfam" id="PF12951">
    <property type="entry name" value="PATR"/>
    <property type="match status" value="6"/>
</dbReference>
<dbReference type="RefSeq" id="WP_337090988.1">
    <property type="nucleotide sequence ID" value="NZ_JAPYKO010000001.1"/>
</dbReference>
<feature type="compositionally biased region" description="Basic and acidic residues" evidence="2">
    <location>
        <begin position="23"/>
        <end position="36"/>
    </location>
</feature>
<keyword evidence="1" id="KW-0732">Signal</keyword>
<evidence type="ECO:0000313" key="4">
    <source>
        <dbReference type="Proteomes" id="UP001366503"/>
    </source>
</evidence>
<dbReference type="SUPFAM" id="SSF51126">
    <property type="entry name" value="Pectin lyase-like"/>
    <property type="match status" value="3"/>
</dbReference>
<dbReference type="Gene3D" id="2.160.20.20">
    <property type="match status" value="1"/>
</dbReference>
<organism evidence="3 4">
    <name type="scientific">Mesorhizobium argentiipisi</name>
    <dbReference type="NCBI Taxonomy" id="3015175"/>
    <lineage>
        <taxon>Bacteria</taxon>
        <taxon>Pseudomonadati</taxon>
        <taxon>Pseudomonadota</taxon>
        <taxon>Alphaproteobacteria</taxon>
        <taxon>Hyphomicrobiales</taxon>
        <taxon>Phyllobacteriaceae</taxon>
        <taxon>Mesorhizobium</taxon>
    </lineage>
</organism>
<sequence>MRQIATGGRETRQGWRPGGRMSRVQDRSAETLERGKRSSATASRANMSGSRLLRGGRMTKWKGQAASYAPNLAHTIASAPRPRSAAVLLTLLMGVAANPAAAADLYWDADGSGLQLGGTGTWNTATPPLWNTTGNATAGPFVTWNNGTPDNAIFAGTAGTVTLGAPITAGNLTFNVSGYTIAGGTLTLGGATPTITAAGNATISSIVAGTAGLTKAGGGTLTLSGDNTFSGSVNVNAGTLSLTGTNSFTGAINVNAGILSVSSNAALGNTNNVVNLSAGTTLSASGSLTGRTVSLTGQATVQVGGAGSAHYTGSGGLNVTAVGSTGAITLSDNTNDFTGPVNFFVNSAATASFTSIGNIGEASALGAGDTISLTANSGVSGLYYTGTGNTSNRNWQINTGIGTPTALLQNAGSGLLKLTGNVSVTGGTAVAFSAASADLQVLGVLSSSTANTFRFIGSANGAVTLGDANSFTGAASIESGIIKVGTLANGGANSSLGAGTSIALFNGTLSYTGAAAASDRASSVSGASAISNDGSGALTLSGAATLNAGSTLTFGGSYTGADNTFSGVISGTGALASSGSATWVLTGANTRTGAITVNGGTLRAGSASAFGTVTNVTVNSGTLDLNGNNLAPASLDGTGGAVAMGSGNLTLNLGTGVTSIYGGSITGTGGSLTKLGAGTLTLTGASTYTGATTVGGGTLALDFSPAGGPSSNIISASSALVMNGGTLKITGAAGETNLQSFGGLTITTGNNTVSATSGAGGSTTVSLGAITRTGGLANFVLPTAGAISTTGPDRALGRWATVNGSNYAKVVSGNIVAFTAADYVNQDNASLWQTNQILSDAGGSANTPFFNTVGASIQIGGLQYTAAANSTVTVASGQTLGVDGTIIVAPSVGAANQTITGGSMTGTLGGGVLGVQQNGAGTFTIASTIVDNTGAVGFSKAGTGKVALTSSNTYTGATTVSQGTLSINSVANGGVASAIGAATSASSNLVIQGATLEYTGTSASTDRGFTIARAGAATSATINVTNAAANLTVSGQVVSPDGANLIKDGAGTLTLAGSNNSYTSPPPSTAARLR</sequence>
<evidence type="ECO:0000256" key="2">
    <source>
        <dbReference type="SAM" id="MobiDB-lite"/>
    </source>
</evidence>
<proteinExistence type="predicted"/>
<accession>A0ABU8K4W0</accession>
<gene>
    <name evidence="3" type="ORF">O7A05_00465</name>
</gene>
<comment type="caution">
    <text evidence="3">The sequence shown here is derived from an EMBL/GenBank/DDBJ whole genome shotgun (WGS) entry which is preliminary data.</text>
</comment>
<dbReference type="InterPro" id="IPR013425">
    <property type="entry name" value="Autotrns_rpt"/>
</dbReference>
<feature type="region of interest" description="Disordered" evidence="2">
    <location>
        <begin position="1"/>
        <end position="56"/>
    </location>
</feature>
<dbReference type="InterPro" id="IPR012332">
    <property type="entry name" value="Autotransporter_pectin_lyase_C"/>
</dbReference>
<dbReference type="EMBL" id="JAPYKO010000001">
    <property type="protein sequence ID" value="MEI9400682.1"/>
    <property type="molecule type" value="Genomic_DNA"/>
</dbReference>
<name>A0ABU8K4W0_9HYPH</name>
<protein>
    <submittedName>
        <fullName evidence="3">Autotransporter-associated beta strand repeat-containing protein</fullName>
    </submittedName>
</protein>